<feature type="compositionally biased region" description="Pro residues" evidence="1">
    <location>
        <begin position="316"/>
        <end position="325"/>
    </location>
</feature>
<feature type="compositionally biased region" description="Polar residues" evidence="1">
    <location>
        <begin position="96"/>
        <end position="107"/>
    </location>
</feature>
<comment type="caution">
    <text evidence="2">The sequence shown here is derived from an EMBL/GenBank/DDBJ whole genome shotgun (WGS) entry which is preliminary data.</text>
</comment>
<proteinExistence type="predicted"/>
<gene>
    <name evidence="2" type="ORF">HETSPECPRED_002889</name>
</gene>
<feature type="compositionally biased region" description="Basic residues" evidence="1">
    <location>
        <begin position="277"/>
        <end position="288"/>
    </location>
</feature>
<protein>
    <submittedName>
        <fullName evidence="2">Uncharacterized protein</fullName>
    </submittedName>
</protein>
<name>A0A8H3PHV6_9LECA</name>
<keyword evidence="3" id="KW-1185">Reference proteome</keyword>
<reference evidence="2" key="1">
    <citation type="submission" date="2021-03" db="EMBL/GenBank/DDBJ databases">
        <authorList>
            <person name="Tagirdzhanova G."/>
        </authorList>
    </citation>
    <scope>NUCLEOTIDE SEQUENCE</scope>
</reference>
<feature type="region of interest" description="Disordered" evidence="1">
    <location>
        <begin position="129"/>
        <end position="184"/>
    </location>
</feature>
<feature type="compositionally biased region" description="Low complexity" evidence="1">
    <location>
        <begin position="36"/>
        <end position="51"/>
    </location>
</feature>
<feature type="region of interest" description="Disordered" evidence="1">
    <location>
        <begin position="204"/>
        <end position="453"/>
    </location>
</feature>
<sequence length="453" mass="50266">MNKFWITDHKTIEAALTLLELRKGDMARTKLPPLAPSTTPSRKPSTSSPTSNARSITIRDEGPILENTAITSREGPNTPRGSTNSREEQRGPYPTPVSSAQQPSKGQKNVKPEDESNVKMLVKYGRWSDSGRSWFPNRRSVPGDRPPPQGAHYSYRPVYFNEQPRSPTPPERYSSVASSVESEPIIARPSRRRIHQHLEAIEEQIDEDARDPGPRAEKISDQSSLDSNPIIIRNRRPPPSPIRSSTPIITTVRSYLTHQTRAPPPREPTLANNLHKAVQHRRRNRTLQRRPDPRSRESSPTPPIATRTRRPRVTTPAPPPAAPPRSRPRTTTGELSDSEAQETTAPERSPGPQSGEEDLSEPPESESSESPPPPRRDNNRPPGPVRRQQAWVRRSRRKRHGAGAGDLAPSPSSGEQGRMTLEEWVDEENVLGLSPPYVSSGSEYQDGDGDGGG</sequence>
<feature type="compositionally biased region" description="Acidic residues" evidence="1">
    <location>
        <begin position="355"/>
        <end position="367"/>
    </location>
</feature>
<organism evidence="2 3">
    <name type="scientific">Heterodermia speciosa</name>
    <dbReference type="NCBI Taxonomy" id="116794"/>
    <lineage>
        <taxon>Eukaryota</taxon>
        <taxon>Fungi</taxon>
        <taxon>Dikarya</taxon>
        <taxon>Ascomycota</taxon>
        <taxon>Pezizomycotina</taxon>
        <taxon>Lecanoromycetes</taxon>
        <taxon>OSLEUM clade</taxon>
        <taxon>Lecanoromycetidae</taxon>
        <taxon>Caliciales</taxon>
        <taxon>Physciaceae</taxon>
        <taxon>Heterodermia</taxon>
    </lineage>
</organism>
<dbReference type="AlphaFoldDB" id="A0A8H3PHV6"/>
<dbReference type="EMBL" id="CAJPDS010000178">
    <property type="protein sequence ID" value="CAF9941177.1"/>
    <property type="molecule type" value="Genomic_DNA"/>
</dbReference>
<accession>A0A8H3PHV6</accession>
<evidence type="ECO:0000313" key="2">
    <source>
        <dbReference type="EMBL" id="CAF9941177.1"/>
    </source>
</evidence>
<feature type="compositionally biased region" description="Polar residues" evidence="1">
    <location>
        <begin position="68"/>
        <end position="84"/>
    </location>
</feature>
<evidence type="ECO:0000313" key="3">
    <source>
        <dbReference type="Proteomes" id="UP000664521"/>
    </source>
</evidence>
<feature type="compositionally biased region" description="Low complexity" evidence="1">
    <location>
        <begin position="242"/>
        <end position="251"/>
    </location>
</feature>
<dbReference type="Proteomes" id="UP000664521">
    <property type="component" value="Unassembled WGS sequence"/>
</dbReference>
<feature type="compositionally biased region" description="Basic and acidic residues" evidence="1">
    <location>
        <begin position="210"/>
        <end position="220"/>
    </location>
</feature>
<feature type="region of interest" description="Disordered" evidence="1">
    <location>
        <begin position="27"/>
        <end position="117"/>
    </location>
</feature>
<evidence type="ECO:0000256" key="1">
    <source>
        <dbReference type="SAM" id="MobiDB-lite"/>
    </source>
</evidence>